<feature type="domain" description="Transposable element P transposase-like GTP-binding insertion" evidence="1">
    <location>
        <begin position="26"/>
        <end position="110"/>
    </location>
</feature>
<proteinExistence type="predicted"/>
<accession>A0A6A4W316</accession>
<dbReference type="AlphaFoldDB" id="A0A6A4W316"/>
<organism evidence="2 3">
    <name type="scientific">Amphibalanus amphitrite</name>
    <name type="common">Striped barnacle</name>
    <name type="synonym">Balanus amphitrite</name>
    <dbReference type="NCBI Taxonomy" id="1232801"/>
    <lineage>
        <taxon>Eukaryota</taxon>
        <taxon>Metazoa</taxon>
        <taxon>Ecdysozoa</taxon>
        <taxon>Arthropoda</taxon>
        <taxon>Crustacea</taxon>
        <taxon>Multicrustacea</taxon>
        <taxon>Cirripedia</taxon>
        <taxon>Thoracica</taxon>
        <taxon>Thoracicalcarea</taxon>
        <taxon>Balanomorpha</taxon>
        <taxon>Balanoidea</taxon>
        <taxon>Balanidae</taxon>
        <taxon>Amphibalaninae</taxon>
        <taxon>Amphibalanus</taxon>
    </lineage>
</organism>
<comment type="caution">
    <text evidence="2">The sequence shown here is derived from an EMBL/GenBank/DDBJ whole genome shotgun (WGS) entry which is preliminary data.</text>
</comment>
<evidence type="ECO:0000313" key="3">
    <source>
        <dbReference type="Proteomes" id="UP000440578"/>
    </source>
</evidence>
<name>A0A6A4W316_AMPAM</name>
<gene>
    <name evidence="2" type="primary">T_1</name>
    <name evidence="2" type="ORF">FJT64_006340</name>
</gene>
<sequence>MLLINISSIIDFCFNRKLSVFADAPHLIKLVRTHAVDEKGGLVLPRGDGTMALRSRQCFLELLEVTRRELSPCHKLTHFHVDASGQATQRVYLAAQLFSNSVGKAMKMLLPMRQLQSEAILTRGSQ</sequence>
<keyword evidence="3" id="KW-1185">Reference proteome</keyword>
<reference evidence="2 3" key="1">
    <citation type="submission" date="2019-07" db="EMBL/GenBank/DDBJ databases">
        <title>Draft genome assembly of a fouling barnacle, Amphibalanus amphitrite (Darwin, 1854): The first reference genome for Thecostraca.</title>
        <authorList>
            <person name="Kim W."/>
        </authorList>
    </citation>
    <scope>NUCLEOTIDE SEQUENCE [LARGE SCALE GENOMIC DNA]</scope>
    <source>
        <strain evidence="2">SNU_AA5</strain>
        <tissue evidence="2">Soma without cirri and trophi</tissue>
    </source>
</reference>
<dbReference type="EMBL" id="VIIS01001579">
    <property type="protein sequence ID" value="KAF0296191.1"/>
    <property type="molecule type" value="Genomic_DNA"/>
</dbReference>
<evidence type="ECO:0000259" key="1">
    <source>
        <dbReference type="Pfam" id="PF21788"/>
    </source>
</evidence>
<dbReference type="Proteomes" id="UP000440578">
    <property type="component" value="Unassembled WGS sequence"/>
</dbReference>
<evidence type="ECO:0000313" key="2">
    <source>
        <dbReference type="EMBL" id="KAF0296191.1"/>
    </source>
</evidence>
<dbReference type="Pfam" id="PF21788">
    <property type="entry name" value="TNP-like_GBD"/>
    <property type="match status" value="1"/>
</dbReference>
<dbReference type="InterPro" id="IPR048366">
    <property type="entry name" value="TNP-like_GBD"/>
</dbReference>
<protein>
    <submittedName>
        <fullName evidence="2">Transposable element P transposase</fullName>
    </submittedName>
</protein>